<dbReference type="PANTHER" id="PTHR46720">
    <property type="entry name" value="HYDROXYLASE, PUTATIVE (AFU_ORTHOLOGUE AFUA_3G01460)-RELATED"/>
    <property type="match status" value="1"/>
</dbReference>
<evidence type="ECO:0000256" key="3">
    <source>
        <dbReference type="ARBA" id="ARBA00023002"/>
    </source>
</evidence>
<dbReference type="RefSeq" id="XP_033589510.1">
    <property type="nucleotide sequence ID" value="XM_033730322.1"/>
</dbReference>
<dbReference type="Pfam" id="PF01494">
    <property type="entry name" value="FAD_binding_3"/>
    <property type="match status" value="1"/>
</dbReference>
<dbReference type="EMBL" id="MU001635">
    <property type="protein sequence ID" value="KAF2482940.1"/>
    <property type="molecule type" value="Genomic_DNA"/>
</dbReference>
<feature type="non-terminal residue" evidence="5">
    <location>
        <position position="1"/>
    </location>
</feature>
<dbReference type="PRINTS" id="PR00420">
    <property type="entry name" value="RNGMNOXGNASE"/>
</dbReference>
<organism evidence="5 6">
    <name type="scientific">Neohortaea acidophila</name>
    <dbReference type="NCBI Taxonomy" id="245834"/>
    <lineage>
        <taxon>Eukaryota</taxon>
        <taxon>Fungi</taxon>
        <taxon>Dikarya</taxon>
        <taxon>Ascomycota</taxon>
        <taxon>Pezizomycotina</taxon>
        <taxon>Dothideomycetes</taxon>
        <taxon>Dothideomycetidae</taxon>
        <taxon>Mycosphaerellales</taxon>
        <taxon>Teratosphaeriaceae</taxon>
        <taxon>Neohortaea</taxon>
    </lineage>
</organism>
<accession>A0A6A6PS57</accession>
<keyword evidence="3" id="KW-0560">Oxidoreductase</keyword>
<dbReference type="GO" id="GO:0044550">
    <property type="term" value="P:secondary metabolite biosynthetic process"/>
    <property type="evidence" value="ECO:0007669"/>
    <property type="project" value="TreeGrafter"/>
</dbReference>
<evidence type="ECO:0000313" key="5">
    <source>
        <dbReference type="EMBL" id="KAF2482940.1"/>
    </source>
</evidence>
<dbReference type="GeneID" id="54471324"/>
<dbReference type="InterPro" id="IPR036188">
    <property type="entry name" value="FAD/NAD-bd_sf"/>
</dbReference>
<keyword evidence="6" id="KW-1185">Reference proteome</keyword>
<evidence type="ECO:0000256" key="1">
    <source>
        <dbReference type="ARBA" id="ARBA00022630"/>
    </source>
</evidence>
<dbReference type="OrthoDB" id="16820at2759"/>
<dbReference type="AlphaFoldDB" id="A0A6A6PS57"/>
<dbReference type="PANTHER" id="PTHR46720:SF3">
    <property type="entry name" value="FAD-BINDING DOMAIN-CONTAINING PROTEIN-RELATED"/>
    <property type="match status" value="1"/>
</dbReference>
<dbReference type="Gene3D" id="3.50.50.60">
    <property type="entry name" value="FAD/NAD(P)-binding domain"/>
    <property type="match status" value="1"/>
</dbReference>
<dbReference type="GO" id="GO:0071949">
    <property type="term" value="F:FAD binding"/>
    <property type="evidence" value="ECO:0007669"/>
    <property type="project" value="InterPro"/>
</dbReference>
<proteinExistence type="predicted"/>
<evidence type="ECO:0000259" key="4">
    <source>
        <dbReference type="Pfam" id="PF01494"/>
    </source>
</evidence>
<reference evidence="5" key="1">
    <citation type="journal article" date="2020" name="Stud. Mycol.">
        <title>101 Dothideomycetes genomes: a test case for predicting lifestyles and emergence of pathogens.</title>
        <authorList>
            <person name="Haridas S."/>
            <person name="Albert R."/>
            <person name="Binder M."/>
            <person name="Bloem J."/>
            <person name="Labutti K."/>
            <person name="Salamov A."/>
            <person name="Andreopoulos B."/>
            <person name="Baker S."/>
            <person name="Barry K."/>
            <person name="Bills G."/>
            <person name="Bluhm B."/>
            <person name="Cannon C."/>
            <person name="Castanera R."/>
            <person name="Culley D."/>
            <person name="Daum C."/>
            <person name="Ezra D."/>
            <person name="Gonzalez J."/>
            <person name="Henrissat B."/>
            <person name="Kuo A."/>
            <person name="Liang C."/>
            <person name="Lipzen A."/>
            <person name="Lutzoni F."/>
            <person name="Magnuson J."/>
            <person name="Mondo S."/>
            <person name="Nolan M."/>
            <person name="Ohm R."/>
            <person name="Pangilinan J."/>
            <person name="Park H.-J."/>
            <person name="Ramirez L."/>
            <person name="Alfaro M."/>
            <person name="Sun H."/>
            <person name="Tritt A."/>
            <person name="Yoshinaga Y."/>
            <person name="Zwiers L.-H."/>
            <person name="Turgeon B."/>
            <person name="Goodwin S."/>
            <person name="Spatafora J."/>
            <person name="Crous P."/>
            <person name="Grigoriev I."/>
        </authorList>
    </citation>
    <scope>NUCLEOTIDE SEQUENCE</scope>
    <source>
        <strain evidence="5">CBS 113389</strain>
    </source>
</reference>
<dbReference type="Proteomes" id="UP000799767">
    <property type="component" value="Unassembled WGS sequence"/>
</dbReference>
<feature type="non-terminal residue" evidence="5">
    <location>
        <position position="399"/>
    </location>
</feature>
<feature type="domain" description="FAD-binding" evidence="4">
    <location>
        <begin position="287"/>
        <end position="358"/>
    </location>
</feature>
<keyword evidence="2" id="KW-0274">FAD</keyword>
<sequence>EISIAIIGAGITSLALAHGLLQHPHIKLRIYEARPKLGEDGTGVGIGANGQNALSLISPQLRQSLDDAGAVKCVPSLRLMLAAGSYAGTLVKEMDYDPPQATVVRSRWVFEMVKAVPEGVVQTGKRLAGIEEVASSGKVRMTFEDGGEELVDGLIGCDGINSYVRSYVFPSAEGIWSTGFNTRMMIPITEGRAIFGDEYCAKQVQTGWVGDAGFCMTDFEDGGDLMQVIAGFQTDEHIPELLGKAYAEVPKSLFLDPLQSWGWIGERISEVIRRQEKMFAGARRVSPIATTYVRGKVCVSGDAARAFSPARGAGASAGIEDALALSALLGEARRPADVGKAFALYDKLRRPRRDEVAEASLDAGRIITGTHPDAGTDLEKLRAKVADWNGFIYRYDLKG</sequence>
<evidence type="ECO:0000256" key="2">
    <source>
        <dbReference type="ARBA" id="ARBA00022827"/>
    </source>
</evidence>
<dbReference type="SUPFAM" id="SSF51905">
    <property type="entry name" value="FAD/NAD(P)-binding domain"/>
    <property type="match status" value="1"/>
</dbReference>
<evidence type="ECO:0000313" key="6">
    <source>
        <dbReference type="Proteomes" id="UP000799767"/>
    </source>
</evidence>
<dbReference type="InterPro" id="IPR002938">
    <property type="entry name" value="FAD-bd"/>
</dbReference>
<dbReference type="InterPro" id="IPR051104">
    <property type="entry name" value="FAD_monoxygenase"/>
</dbReference>
<keyword evidence="1" id="KW-0285">Flavoprotein</keyword>
<dbReference type="GO" id="GO:0016491">
    <property type="term" value="F:oxidoreductase activity"/>
    <property type="evidence" value="ECO:0007669"/>
    <property type="project" value="UniProtKB-KW"/>
</dbReference>
<gene>
    <name evidence="5" type="ORF">BDY17DRAFT_237471</name>
</gene>
<name>A0A6A6PS57_9PEZI</name>
<protein>
    <recommendedName>
        <fullName evidence="4">FAD-binding domain-containing protein</fullName>
    </recommendedName>
</protein>